<dbReference type="VEuPathDB" id="VectorBase:BGLAX_038276"/>
<dbReference type="GO" id="GO:0005737">
    <property type="term" value="C:cytoplasm"/>
    <property type="evidence" value="ECO:0007669"/>
    <property type="project" value="TreeGrafter"/>
</dbReference>
<protein>
    <submittedName>
        <fullName evidence="2">Uncharacterized protein</fullName>
    </submittedName>
</protein>
<dbReference type="SMART" id="SM00238">
    <property type="entry name" value="BIR"/>
    <property type="match status" value="2"/>
</dbReference>
<name>A0A2C9JBW8_BIOGL</name>
<dbReference type="GO" id="GO:0043066">
    <property type="term" value="P:negative regulation of apoptotic process"/>
    <property type="evidence" value="ECO:0007669"/>
    <property type="project" value="TreeGrafter"/>
</dbReference>
<dbReference type="AlphaFoldDB" id="A0A2C9JBW8"/>
<dbReference type="Proteomes" id="UP000076420">
    <property type="component" value="Unassembled WGS sequence"/>
</dbReference>
<dbReference type="SUPFAM" id="SSF57924">
    <property type="entry name" value="Inhibitor of apoptosis (IAP) repeat"/>
    <property type="match status" value="3"/>
</dbReference>
<evidence type="ECO:0000313" key="3">
    <source>
        <dbReference type="Proteomes" id="UP000076420"/>
    </source>
</evidence>
<dbReference type="EnsemblMetazoa" id="BGLB000172-RC">
    <property type="protein sequence ID" value="BGLB000172-PC"/>
    <property type="gene ID" value="BGLB000172"/>
</dbReference>
<dbReference type="InterPro" id="IPR050784">
    <property type="entry name" value="IAP"/>
</dbReference>
<organism evidence="2 3">
    <name type="scientific">Biomphalaria glabrata</name>
    <name type="common">Bloodfluke planorb</name>
    <name type="synonym">Freshwater snail</name>
    <dbReference type="NCBI Taxonomy" id="6526"/>
    <lineage>
        <taxon>Eukaryota</taxon>
        <taxon>Metazoa</taxon>
        <taxon>Spiralia</taxon>
        <taxon>Lophotrochozoa</taxon>
        <taxon>Mollusca</taxon>
        <taxon>Gastropoda</taxon>
        <taxon>Heterobranchia</taxon>
        <taxon>Euthyneura</taxon>
        <taxon>Panpulmonata</taxon>
        <taxon>Hygrophila</taxon>
        <taxon>Lymnaeoidea</taxon>
        <taxon>Planorbidae</taxon>
        <taxon>Biomphalaria</taxon>
    </lineage>
</organism>
<dbReference type="GO" id="GO:0051726">
    <property type="term" value="P:regulation of cell cycle"/>
    <property type="evidence" value="ECO:0007669"/>
    <property type="project" value="TreeGrafter"/>
</dbReference>
<proteinExistence type="predicted"/>
<evidence type="ECO:0000313" key="2">
    <source>
        <dbReference type="EnsemblMetazoa" id="BGLB000172-PC"/>
    </source>
</evidence>
<dbReference type="PANTHER" id="PTHR10044:SF139">
    <property type="entry name" value="DEATH-ASSOCIATED INHIBITOR OF APOPTOSIS 2"/>
    <property type="match status" value="1"/>
</dbReference>
<dbReference type="Gene3D" id="1.10.1170.10">
    <property type="entry name" value="Inhibitor Of Apoptosis Protein (2mihbC-IAP-1), Chain A"/>
    <property type="match status" value="3"/>
</dbReference>
<evidence type="ECO:0000256" key="1">
    <source>
        <dbReference type="SAM" id="MobiDB-lite"/>
    </source>
</evidence>
<accession>A0A2C9JBW8</accession>
<dbReference type="STRING" id="6526.A0A2C9JBW8"/>
<dbReference type="InterPro" id="IPR001370">
    <property type="entry name" value="BIR_rpt"/>
</dbReference>
<dbReference type="PANTHER" id="PTHR10044">
    <property type="entry name" value="INHIBITOR OF APOPTOSIS"/>
    <property type="match status" value="1"/>
</dbReference>
<feature type="compositionally biased region" description="Polar residues" evidence="1">
    <location>
        <begin position="397"/>
        <end position="411"/>
    </location>
</feature>
<dbReference type="KEGG" id="bgt:106069077"/>
<dbReference type="Pfam" id="PF00653">
    <property type="entry name" value="BIR"/>
    <property type="match status" value="3"/>
</dbReference>
<dbReference type="VEuPathDB" id="VectorBase:BGLB000172"/>
<feature type="region of interest" description="Disordered" evidence="1">
    <location>
        <begin position="694"/>
        <end position="715"/>
    </location>
</feature>
<feature type="region of interest" description="Disordered" evidence="1">
    <location>
        <begin position="387"/>
        <end position="414"/>
    </location>
</feature>
<gene>
    <name evidence="2" type="primary">106069077</name>
</gene>
<sequence>MALFTQAKADSVTCIFCQSHKNKWQPTDNIRETHRALSCNCPMVTRTFCSNIPVKANRNHNLIIQSIAPCIIQQKATCDGLSSASATDQLNTIRALTIQATENVLQYSPAKNVSNLATVETEKHLSVQIGSHKDTAELARVAPKKAYGILQNYTKNLIISEYFHIFITKVLTYFIRSSNVKLETNAMPKVKLSLDSDDLTTTGEKVSMARHFQSASSSNNYKHINYCSWLSYKKPESYVLLPQDDTSCVKHYDYYFSYKSNDTYLCPVLPYRNQPVDVYAQLAIDYNNSHYKNRLLTFRGWPVHHAVSCVLLAQNGLVFDHEVDEVSCPACNFSRTVQEVGHTIISDHRHYSPGCLLASACQQESTYNSIFNSVTDLANNQVTNNQVTHNHEHSSERVSASHTGPTTNNTEAAFPESPFIVPTSTTLSSVTTASRGTVADSSRATATAAPISCSLTSIPQPYPKPAIITMCGAADELQPVSLATSPSHQVNLRPQNTEGCAYPQNTEGCAYPQNTEGCAYPQNTEGCAYPQNTEGCAYPQNTEGCAYPQNTEGCAYPQNTEGCAYPQNTEGCAYPQNTEGCAYPQNTEGCAYPQNTEGCAYPQNTEGCAYPQNTEGCAYPQNTEGCAYPQNTEGCAYPQNTEGCAYPQNTEGCAYPQNTEGCAYPQNTEGCAYPEGKGNNYSITKSIIPASSGTAASLESAPSLKPEKQKRKPTLRDMAIQPSDVVTKLADVTVDDRSTASTMFRENVINDTETVCKQKENSLIKIRNEDFADLQQRIASIQMYKRQYSLKALELAEAGFYWEGKENVLKCFCCGVRLRHKGHSGQVDGWIVHAKFSPHCQWVHQQKGQCFVNIVQDLVKTNRKKKITTEMVYSRCGAAASSLLQRPGLSLSADIVNSKKQDEL</sequence>
<reference evidence="2" key="1">
    <citation type="submission" date="2020-05" db="UniProtKB">
        <authorList>
            <consortium name="EnsemblMetazoa"/>
        </authorList>
    </citation>
    <scope>IDENTIFICATION</scope>
    <source>
        <strain evidence="2">BB02</strain>
    </source>
</reference>
<dbReference type="GO" id="GO:0043027">
    <property type="term" value="F:cysteine-type endopeptidase inhibitor activity involved in apoptotic process"/>
    <property type="evidence" value="ECO:0007669"/>
    <property type="project" value="TreeGrafter"/>
</dbReference>
<dbReference type="GO" id="GO:0005634">
    <property type="term" value="C:nucleus"/>
    <property type="evidence" value="ECO:0007669"/>
    <property type="project" value="TreeGrafter"/>
</dbReference>
<dbReference type="PROSITE" id="PS50143">
    <property type="entry name" value="BIR_REPEAT_2"/>
    <property type="match status" value="3"/>
</dbReference>